<reference evidence="2 3" key="1">
    <citation type="submission" date="2019-03" db="EMBL/GenBank/DDBJ databases">
        <title>Genomic Encyclopedia of Type Strains, Phase IV (KMG-IV): sequencing the most valuable type-strain genomes for metagenomic binning, comparative biology and taxonomic classification.</title>
        <authorList>
            <person name="Goeker M."/>
        </authorList>
    </citation>
    <scope>NUCLEOTIDE SEQUENCE [LARGE SCALE GENOMIC DNA]</scope>
    <source>
        <strain evidence="2 3">DSM 18063</strain>
    </source>
</reference>
<feature type="transmembrane region" description="Helical" evidence="1">
    <location>
        <begin position="287"/>
        <end position="304"/>
    </location>
</feature>
<feature type="transmembrane region" description="Helical" evidence="1">
    <location>
        <begin position="142"/>
        <end position="161"/>
    </location>
</feature>
<evidence type="ECO:0000313" key="3">
    <source>
        <dbReference type="Proteomes" id="UP000294835"/>
    </source>
</evidence>
<feature type="transmembrane region" description="Helical" evidence="1">
    <location>
        <begin position="212"/>
        <end position="237"/>
    </location>
</feature>
<comment type="caution">
    <text evidence="2">The sequence shown here is derived from an EMBL/GenBank/DDBJ whole genome shotgun (WGS) entry which is preliminary data.</text>
</comment>
<dbReference type="EMBL" id="SLXP01000004">
    <property type="protein sequence ID" value="TCP41668.1"/>
    <property type="molecule type" value="Genomic_DNA"/>
</dbReference>
<feature type="transmembrane region" description="Helical" evidence="1">
    <location>
        <begin position="257"/>
        <end position="280"/>
    </location>
</feature>
<keyword evidence="1" id="KW-0812">Transmembrane</keyword>
<evidence type="ECO:0000313" key="2">
    <source>
        <dbReference type="EMBL" id="TCP41668.1"/>
    </source>
</evidence>
<dbReference type="OrthoDB" id="7993201at2"/>
<keyword evidence="3" id="KW-1185">Reference proteome</keyword>
<dbReference type="AlphaFoldDB" id="A0A4R2Q231"/>
<feature type="transmembrane region" description="Helical" evidence="1">
    <location>
        <begin position="84"/>
        <end position="105"/>
    </location>
</feature>
<sequence>MTRSDPFTLAALMAAILGAATWAGLAKGGLYPVWQEGDMLHMVQIVLRQAAGEWPHLDFMTPLGVLAYAPIALFVRLGYPLADAFVLGQALVGAVLAPAAWWAGVSRLPRGWAHLFGAGVMVLAIALVPATSDPDISLSMNYNRWAWAILFIVLVLAVLPARRTGPRARLADGLVIGLGLGALALIKVTYFLAAAPVAALAFLLARDRRGGLAALGAGGAVALAVTAAAGPALWPAYLGDLLGVAGTDIRAHPSGSLLDVVGGTTARIGSLLFLATVILARRAGRDRAGLLLLATAPGLAYVTFQNYGNDPVWLFFLGLAALALRPASGPGEAGASQGLTVAGGAALLLVAPIFMAMAESPLRNYAASQAGTVAALPGDAGIWMPEARVGHVQTRISRSMSAGHAWWQPRLLPEATLLSGEPLENCRLISGLVGWFRAVAQDIDDAGLGGRPVLVADMLSAYWLYGGPAPLPGGAPWYYGGLPGVQGADLVLVPQCATRPDVRDRVLRELDEAGHALAELRRTPDYVLLAISPSVPDSAR</sequence>
<organism evidence="2 3">
    <name type="scientific">Rhodovulum marinum</name>
    <dbReference type="NCBI Taxonomy" id="320662"/>
    <lineage>
        <taxon>Bacteria</taxon>
        <taxon>Pseudomonadati</taxon>
        <taxon>Pseudomonadota</taxon>
        <taxon>Alphaproteobacteria</taxon>
        <taxon>Rhodobacterales</taxon>
        <taxon>Paracoccaceae</taxon>
        <taxon>Rhodovulum</taxon>
    </lineage>
</organism>
<dbReference type="RefSeq" id="WP_132461611.1">
    <property type="nucleotide sequence ID" value="NZ_SLXP01000004.1"/>
</dbReference>
<evidence type="ECO:0008006" key="4">
    <source>
        <dbReference type="Google" id="ProtNLM"/>
    </source>
</evidence>
<proteinExistence type="predicted"/>
<feature type="transmembrane region" description="Helical" evidence="1">
    <location>
        <begin position="339"/>
        <end position="358"/>
    </location>
</feature>
<protein>
    <recommendedName>
        <fullName evidence="4">Dolichyl-phosphate-mannose-protein mannosyltransferase</fullName>
    </recommendedName>
</protein>
<feature type="transmembrane region" description="Helical" evidence="1">
    <location>
        <begin position="59"/>
        <end position="77"/>
    </location>
</feature>
<accession>A0A4R2Q231</accession>
<feature type="transmembrane region" description="Helical" evidence="1">
    <location>
        <begin position="111"/>
        <end position="130"/>
    </location>
</feature>
<keyword evidence="1" id="KW-1133">Transmembrane helix</keyword>
<evidence type="ECO:0000256" key="1">
    <source>
        <dbReference type="SAM" id="Phobius"/>
    </source>
</evidence>
<name>A0A4R2Q231_9RHOB</name>
<gene>
    <name evidence="2" type="ORF">EV662_10411</name>
</gene>
<feature type="transmembrane region" description="Helical" evidence="1">
    <location>
        <begin position="173"/>
        <end position="205"/>
    </location>
</feature>
<dbReference type="Proteomes" id="UP000294835">
    <property type="component" value="Unassembled WGS sequence"/>
</dbReference>
<keyword evidence="1" id="KW-0472">Membrane</keyword>